<dbReference type="EMBL" id="KZ308498">
    <property type="protein sequence ID" value="KAG8230615.1"/>
    <property type="molecule type" value="Genomic_DNA"/>
</dbReference>
<dbReference type="GO" id="GO:0005794">
    <property type="term" value="C:Golgi apparatus"/>
    <property type="evidence" value="ECO:0007669"/>
    <property type="project" value="TreeGrafter"/>
</dbReference>
<feature type="compositionally biased region" description="Basic and acidic residues" evidence="7">
    <location>
        <begin position="224"/>
        <end position="239"/>
    </location>
</feature>
<dbReference type="InterPro" id="IPR051952">
    <property type="entry name" value="Golgi-autophagy_related"/>
</dbReference>
<dbReference type="Proteomes" id="UP000792457">
    <property type="component" value="Unassembled WGS sequence"/>
</dbReference>
<feature type="compositionally biased region" description="Basic and acidic residues" evidence="7">
    <location>
        <begin position="63"/>
        <end position="80"/>
    </location>
</feature>
<sequence>MDKEKELQAIIEKQQDKINQYKARLGDIITAYKGLGKEKEALEASLKALNTRPKVKKHATPKGKKENATDSEKQKEEDGQLSKSLTEIKTLSESLTTLSEEKSRLEASYQADRKRLLLERDELEVTVKELSEKLLWERQERGTEQSNYERMIKRWEEAEIEWRRLAASQEERIRSLESRVALLSDSLAAQHALHQRDHGAMQALKERMAELALERVSLYANKPVPREEPPIAEEKEEVKGTVTLPPELAAFTLSSDEKSTESSNKDDKPNEETKVADSTELLEIKNKPLIQEISLLQEKVKDLTIRLHQEEENHRRTEQNTAEIVRLEKEHWERCLAATTSEFRVKTSQLEGEMLRQRQRSLALLDEKDAEITRLRASLEIGATKSGIMLALADGAAGREGRIGGPPLLHHAHEAARLEVELREVRAERRILENQLHDARKEIAFLEEEKKTEVNLLQAEVDRLKRCQSREGAHLEYLKNVVLSYLLTTRESRRCHMLSAIAAVLRFTPEECNRVSKLHKFST</sequence>
<feature type="coiled-coil region" evidence="6">
    <location>
        <begin position="88"/>
        <end position="140"/>
    </location>
</feature>
<dbReference type="SMART" id="SM00755">
    <property type="entry name" value="Grip"/>
    <property type="match status" value="1"/>
</dbReference>
<dbReference type="PROSITE" id="PS50913">
    <property type="entry name" value="GRIP"/>
    <property type="match status" value="1"/>
</dbReference>
<keyword evidence="4 6" id="KW-0175">Coiled coil</keyword>
<accession>A0A8K0NZY8</accession>
<feature type="compositionally biased region" description="Basic and acidic residues" evidence="7">
    <location>
        <begin position="255"/>
        <end position="279"/>
    </location>
</feature>
<name>A0A8K0NZY8_LADFU</name>
<reference evidence="9" key="1">
    <citation type="submission" date="2013-04" db="EMBL/GenBank/DDBJ databases">
        <authorList>
            <person name="Qu J."/>
            <person name="Murali S.C."/>
            <person name="Bandaranaike D."/>
            <person name="Bellair M."/>
            <person name="Blankenburg K."/>
            <person name="Chao H."/>
            <person name="Dinh H."/>
            <person name="Doddapaneni H."/>
            <person name="Downs B."/>
            <person name="Dugan-Rocha S."/>
            <person name="Elkadiri S."/>
            <person name="Gnanaolivu R.D."/>
            <person name="Hernandez B."/>
            <person name="Javaid M."/>
            <person name="Jayaseelan J.C."/>
            <person name="Lee S."/>
            <person name="Li M."/>
            <person name="Ming W."/>
            <person name="Munidasa M."/>
            <person name="Muniz J."/>
            <person name="Nguyen L."/>
            <person name="Ongeri F."/>
            <person name="Osuji N."/>
            <person name="Pu L.-L."/>
            <person name="Puazo M."/>
            <person name="Qu C."/>
            <person name="Quiroz J."/>
            <person name="Raj R."/>
            <person name="Weissenberger G."/>
            <person name="Xin Y."/>
            <person name="Zou X."/>
            <person name="Han Y."/>
            <person name="Richards S."/>
            <person name="Worley K."/>
            <person name="Muzny D."/>
            <person name="Gibbs R."/>
        </authorList>
    </citation>
    <scope>NUCLEOTIDE SEQUENCE</scope>
    <source>
        <strain evidence="9">Sampled in the wild</strain>
    </source>
</reference>
<evidence type="ECO:0000256" key="6">
    <source>
        <dbReference type="SAM" id="Coils"/>
    </source>
</evidence>
<feature type="region of interest" description="Disordered" evidence="7">
    <location>
        <begin position="224"/>
        <end position="279"/>
    </location>
</feature>
<feature type="region of interest" description="Disordered" evidence="7">
    <location>
        <begin position="48"/>
        <end position="86"/>
    </location>
</feature>
<dbReference type="OrthoDB" id="9898580at2759"/>
<evidence type="ECO:0000256" key="5">
    <source>
        <dbReference type="ARBA" id="ARBA00023136"/>
    </source>
</evidence>
<dbReference type="PANTHER" id="PTHR23157">
    <property type="entry name" value="GRIP AND COILED-COIL DOMAIN-CONTAINING PROTEIN 1"/>
    <property type="match status" value="1"/>
</dbReference>
<evidence type="ECO:0000259" key="8">
    <source>
        <dbReference type="PROSITE" id="PS50913"/>
    </source>
</evidence>
<proteinExistence type="predicted"/>
<feature type="coiled-coil region" evidence="6">
    <location>
        <begin position="408"/>
        <end position="467"/>
    </location>
</feature>
<keyword evidence="3" id="KW-0963">Cytoplasm</keyword>
<feature type="coiled-coil region" evidence="6">
    <location>
        <begin position="166"/>
        <end position="221"/>
    </location>
</feature>
<organism evidence="9 10">
    <name type="scientific">Ladona fulva</name>
    <name type="common">Scarce chaser dragonfly</name>
    <name type="synonym">Libellula fulva</name>
    <dbReference type="NCBI Taxonomy" id="123851"/>
    <lineage>
        <taxon>Eukaryota</taxon>
        <taxon>Metazoa</taxon>
        <taxon>Ecdysozoa</taxon>
        <taxon>Arthropoda</taxon>
        <taxon>Hexapoda</taxon>
        <taxon>Insecta</taxon>
        <taxon>Pterygota</taxon>
        <taxon>Palaeoptera</taxon>
        <taxon>Odonata</taxon>
        <taxon>Epiprocta</taxon>
        <taxon>Anisoptera</taxon>
        <taxon>Libelluloidea</taxon>
        <taxon>Libellulidae</taxon>
        <taxon>Ladona</taxon>
    </lineage>
</organism>
<feature type="coiled-coil region" evidence="6">
    <location>
        <begin position="293"/>
        <end position="320"/>
    </location>
</feature>
<evidence type="ECO:0000256" key="2">
    <source>
        <dbReference type="ARBA" id="ARBA00004496"/>
    </source>
</evidence>
<dbReference type="AlphaFoldDB" id="A0A8K0NZY8"/>
<feature type="compositionally biased region" description="Basic residues" evidence="7">
    <location>
        <begin position="53"/>
        <end position="62"/>
    </location>
</feature>
<evidence type="ECO:0000256" key="3">
    <source>
        <dbReference type="ARBA" id="ARBA00022490"/>
    </source>
</evidence>
<comment type="subcellular location">
    <subcellularLocation>
        <location evidence="2">Cytoplasm</location>
    </subcellularLocation>
    <subcellularLocation>
        <location evidence="1">Endomembrane system</location>
        <topology evidence="1">Peripheral membrane protein</topology>
    </subcellularLocation>
</comment>
<dbReference type="PANTHER" id="PTHR23157:SF25">
    <property type="entry name" value="GRIP AND COILED-COIL DOMAIN-CONTAINING PROTEIN 1"/>
    <property type="match status" value="1"/>
</dbReference>
<comment type="caution">
    <text evidence="9">The sequence shown here is derived from an EMBL/GenBank/DDBJ whole genome shotgun (WGS) entry which is preliminary data.</text>
</comment>
<reference evidence="9" key="2">
    <citation type="submission" date="2017-10" db="EMBL/GenBank/DDBJ databases">
        <title>Ladona fulva Genome sequencing and assembly.</title>
        <authorList>
            <person name="Murali S."/>
            <person name="Richards S."/>
            <person name="Bandaranaike D."/>
            <person name="Bellair M."/>
            <person name="Blankenburg K."/>
            <person name="Chao H."/>
            <person name="Dinh H."/>
            <person name="Doddapaneni H."/>
            <person name="Dugan-Rocha S."/>
            <person name="Elkadiri S."/>
            <person name="Gnanaolivu R."/>
            <person name="Hernandez B."/>
            <person name="Skinner E."/>
            <person name="Javaid M."/>
            <person name="Lee S."/>
            <person name="Li M."/>
            <person name="Ming W."/>
            <person name="Munidasa M."/>
            <person name="Muniz J."/>
            <person name="Nguyen L."/>
            <person name="Hughes D."/>
            <person name="Osuji N."/>
            <person name="Pu L.-L."/>
            <person name="Puazo M."/>
            <person name="Qu C."/>
            <person name="Quiroz J."/>
            <person name="Raj R."/>
            <person name="Weissenberger G."/>
            <person name="Xin Y."/>
            <person name="Zou X."/>
            <person name="Han Y."/>
            <person name="Worley K."/>
            <person name="Muzny D."/>
            <person name="Gibbs R."/>
        </authorList>
    </citation>
    <scope>NUCLEOTIDE SEQUENCE</scope>
    <source>
        <strain evidence="9">Sampled in the wild</strain>
    </source>
</reference>
<evidence type="ECO:0000313" key="10">
    <source>
        <dbReference type="Proteomes" id="UP000792457"/>
    </source>
</evidence>
<gene>
    <name evidence="9" type="ORF">J437_LFUL004527</name>
</gene>
<evidence type="ECO:0000256" key="1">
    <source>
        <dbReference type="ARBA" id="ARBA00004184"/>
    </source>
</evidence>
<keyword evidence="10" id="KW-1185">Reference proteome</keyword>
<dbReference type="Gene3D" id="1.10.220.60">
    <property type="entry name" value="GRIP domain"/>
    <property type="match status" value="1"/>
</dbReference>
<dbReference type="InterPro" id="IPR000237">
    <property type="entry name" value="GRIP_dom"/>
</dbReference>
<evidence type="ECO:0000256" key="7">
    <source>
        <dbReference type="SAM" id="MobiDB-lite"/>
    </source>
</evidence>
<keyword evidence="5" id="KW-0472">Membrane</keyword>
<evidence type="ECO:0000256" key="4">
    <source>
        <dbReference type="ARBA" id="ARBA00023054"/>
    </source>
</evidence>
<feature type="domain" description="GRIP" evidence="8">
    <location>
        <begin position="468"/>
        <end position="518"/>
    </location>
</feature>
<evidence type="ECO:0000313" key="9">
    <source>
        <dbReference type="EMBL" id="KAG8230615.1"/>
    </source>
</evidence>
<dbReference type="Pfam" id="PF01465">
    <property type="entry name" value="GRIP"/>
    <property type="match status" value="1"/>
</dbReference>
<protein>
    <recommendedName>
        <fullName evidence="8">GRIP domain-containing protein</fullName>
    </recommendedName>
</protein>